<evidence type="ECO:0000256" key="2">
    <source>
        <dbReference type="ARBA" id="ARBA00005581"/>
    </source>
</evidence>
<evidence type="ECO:0000313" key="9">
    <source>
        <dbReference type="Proteomes" id="UP001359559"/>
    </source>
</evidence>
<evidence type="ECO:0000256" key="3">
    <source>
        <dbReference type="ARBA" id="ARBA00022471"/>
    </source>
</evidence>
<protein>
    <recommendedName>
        <fullName evidence="6">S-protein homolog</fullName>
    </recommendedName>
</protein>
<reference evidence="8 9" key="1">
    <citation type="submission" date="2024-01" db="EMBL/GenBank/DDBJ databases">
        <title>The genomes of 5 underutilized Papilionoideae crops provide insights into root nodulation and disease resistance.</title>
        <authorList>
            <person name="Yuan L."/>
        </authorList>
    </citation>
    <scope>NUCLEOTIDE SEQUENCE [LARGE SCALE GENOMIC DNA]</scope>
    <source>
        <strain evidence="8">LY-2023</strain>
        <tissue evidence="8">Leaf</tissue>
    </source>
</reference>
<evidence type="ECO:0000256" key="5">
    <source>
        <dbReference type="ARBA" id="ARBA00022729"/>
    </source>
</evidence>
<keyword evidence="7" id="KW-0472">Membrane</keyword>
<keyword evidence="7" id="KW-0812">Transmembrane</keyword>
<evidence type="ECO:0000256" key="4">
    <source>
        <dbReference type="ARBA" id="ARBA00022525"/>
    </source>
</evidence>
<feature type="transmembrane region" description="Helical" evidence="7">
    <location>
        <begin position="6"/>
        <end position="24"/>
    </location>
</feature>
<dbReference type="PANTHER" id="PTHR31232">
    <property type="match status" value="1"/>
</dbReference>
<dbReference type="PANTHER" id="PTHR31232:SF8">
    <property type="entry name" value="S-PROTEIN HOMOLOG"/>
    <property type="match status" value="1"/>
</dbReference>
<dbReference type="EMBL" id="JAYKXN010000003">
    <property type="protein sequence ID" value="KAK7303561.1"/>
    <property type="molecule type" value="Genomic_DNA"/>
</dbReference>
<dbReference type="AlphaFoldDB" id="A0AAN9PMG8"/>
<sequence length="143" mass="16854">MKFVGSVYLILCVACSIIIVMATVERAKYLFGSDEYYVRVINGFTDNSSVPLVIWCSSEEMDLGGRALQEHDEFSWVMRPNLWSSNRMKCTMKWDNTRRSFEAFKASRDTLRCAPNRLCSWMVTQHGFYFSNDEINWRKDFLW</sequence>
<evidence type="ECO:0000256" key="6">
    <source>
        <dbReference type="RuleBase" id="RU367044"/>
    </source>
</evidence>
<dbReference type="Pfam" id="PF05938">
    <property type="entry name" value="Self-incomp_S1"/>
    <property type="match status" value="1"/>
</dbReference>
<gene>
    <name evidence="8" type="ORF">RJT34_14469</name>
</gene>
<comment type="caution">
    <text evidence="8">The sequence shown here is derived from an EMBL/GenBank/DDBJ whole genome shotgun (WGS) entry which is preliminary data.</text>
</comment>
<proteinExistence type="inferred from homology"/>
<keyword evidence="4 6" id="KW-0964">Secreted</keyword>
<organism evidence="8 9">
    <name type="scientific">Clitoria ternatea</name>
    <name type="common">Butterfly pea</name>
    <dbReference type="NCBI Taxonomy" id="43366"/>
    <lineage>
        <taxon>Eukaryota</taxon>
        <taxon>Viridiplantae</taxon>
        <taxon>Streptophyta</taxon>
        <taxon>Embryophyta</taxon>
        <taxon>Tracheophyta</taxon>
        <taxon>Spermatophyta</taxon>
        <taxon>Magnoliopsida</taxon>
        <taxon>eudicotyledons</taxon>
        <taxon>Gunneridae</taxon>
        <taxon>Pentapetalae</taxon>
        <taxon>rosids</taxon>
        <taxon>fabids</taxon>
        <taxon>Fabales</taxon>
        <taxon>Fabaceae</taxon>
        <taxon>Papilionoideae</taxon>
        <taxon>50 kb inversion clade</taxon>
        <taxon>NPAAA clade</taxon>
        <taxon>indigoferoid/millettioid clade</taxon>
        <taxon>Phaseoleae</taxon>
        <taxon>Clitoria</taxon>
    </lineage>
</organism>
<dbReference type="GO" id="GO:0005576">
    <property type="term" value="C:extracellular region"/>
    <property type="evidence" value="ECO:0007669"/>
    <property type="project" value="UniProtKB-SubCell"/>
</dbReference>
<comment type="subcellular location">
    <subcellularLocation>
        <location evidence="1 6">Secreted</location>
    </subcellularLocation>
</comment>
<evidence type="ECO:0000313" key="8">
    <source>
        <dbReference type="EMBL" id="KAK7303561.1"/>
    </source>
</evidence>
<dbReference type="Proteomes" id="UP001359559">
    <property type="component" value="Unassembled WGS sequence"/>
</dbReference>
<name>A0AAN9PMG8_CLITE</name>
<comment type="similarity">
    <text evidence="2 6">Belongs to the plant self-incompatibility (S1) protein family.</text>
</comment>
<evidence type="ECO:0000256" key="1">
    <source>
        <dbReference type="ARBA" id="ARBA00004613"/>
    </source>
</evidence>
<dbReference type="GO" id="GO:0060320">
    <property type="term" value="P:rejection of self pollen"/>
    <property type="evidence" value="ECO:0007669"/>
    <property type="project" value="UniProtKB-KW"/>
</dbReference>
<evidence type="ECO:0000256" key="7">
    <source>
        <dbReference type="SAM" id="Phobius"/>
    </source>
</evidence>
<keyword evidence="7" id="KW-1133">Transmembrane helix</keyword>
<accession>A0AAN9PMG8</accession>
<keyword evidence="5" id="KW-0732">Signal</keyword>
<dbReference type="InterPro" id="IPR010264">
    <property type="entry name" value="Self-incomp_S1"/>
</dbReference>
<keyword evidence="3 6" id="KW-0713">Self-incompatibility</keyword>
<keyword evidence="9" id="KW-1185">Reference proteome</keyword>